<dbReference type="Proteomes" id="UP000546162">
    <property type="component" value="Unassembled WGS sequence"/>
</dbReference>
<organism evidence="1 2">
    <name type="scientific">Actinoplanes octamycinicus</name>
    <dbReference type="NCBI Taxonomy" id="135948"/>
    <lineage>
        <taxon>Bacteria</taxon>
        <taxon>Bacillati</taxon>
        <taxon>Actinomycetota</taxon>
        <taxon>Actinomycetes</taxon>
        <taxon>Micromonosporales</taxon>
        <taxon>Micromonosporaceae</taxon>
        <taxon>Actinoplanes</taxon>
    </lineage>
</organism>
<evidence type="ECO:0000313" key="1">
    <source>
        <dbReference type="EMBL" id="MBB4739952.1"/>
    </source>
</evidence>
<comment type="caution">
    <text evidence="1">The sequence shown here is derived from an EMBL/GenBank/DDBJ whole genome shotgun (WGS) entry which is preliminary data.</text>
</comment>
<protein>
    <submittedName>
        <fullName evidence="1">Uncharacterized protein</fullName>
    </submittedName>
</protein>
<evidence type="ECO:0000313" key="2">
    <source>
        <dbReference type="Proteomes" id="UP000546162"/>
    </source>
</evidence>
<accession>A0A7W7M7J4</accession>
<keyword evidence="2" id="KW-1185">Reference proteome</keyword>
<reference evidence="1 2" key="1">
    <citation type="submission" date="2020-08" db="EMBL/GenBank/DDBJ databases">
        <title>Sequencing the genomes of 1000 actinobacteria strains.</title>
        <authorList>
            <person name="Klenk H.-P."/>
        </authorList>
    </citation>
    <scope>NUCLEOTIDE SEQUENCE [LARGE SCALE GENOMIC DNA]</scope>
    <source>
        <strain evidence="1 2">DSM 45809</strain>
    </source>
</reference>
<dbReference type="EMBL" id="JACHNB010000001">
    <property type="protein sequence ID" value="MBB4739952.1"/>
    <property type="molecule type" value="Genomic_DNA"/>
</dbReference>
<dbReference type="AlphaFoldDB" id="A0A7W7M7J4"/>
<proteinExistence type="predicted"/>
<sequence length="72" mass="7941">MTGLLIFAVVFAALLFAFARFGGWVRRKGIGGGIMGPIDEAYRPSADRLRRETVIHEQRVLPPRPGDETSTV</sequence>
<name>A0A7W7M7J4_9ACTN</name>
<dbReference type="RefSeq" id="WP_185040425.1">
    <property type="nucleotide sequence ID" value="NZ_BAABFG010000005.1"/>
</dbReference>
<gene>
    <name evidence="1" type="ORF">BJY16_003411</name>
</gene>